<gene>
    <name evidence="10" type="ORF">BJG266_LOCUS30325</name>
    <name evidence="11" type="ORF">QVE165_LOCUS47225</name>
</gene>
<dbReference type="PANTHER" id="PTHR24243:SF208">
    <property type="entry name" value="PYROKININ-1 RECEPTOR"/>
    <property type="match status" value="1"/>
</dbReference>
<evidence type="ECO:0000313" key="10">
    <source>
        <dbReference type="EMBL" id="CAF1264792.1"/>
    </source>
</evidence>
<keyword evidence="3 8" id="KW-1133">Transmembrane helix</keyword>
<dbReference type="GO" id="GO:0005886">
    <property type="term" value="C:plasma membrane"/>
    <property type="evidence" value="ECO:0007669"/>
    <property type="project" value="TreeGrafter"/>
</dbReference>
<evidence type="ECO:0000313" key="13">
    <source>
        <dbReference type="Proteomes" id="UP000663877"/>
    </source>
</evidence>
<comment type="subcellular location">
    <subcellularLocation>
        <location evidence="1">Membrane</location>
        <topology evidence="1">Multi-pass membrane protein</topology>
    </subcellularLocation>
</comment>
<dbReference type="InterPro" id="IPR000276">
    <property type="entry name" value="GPCR_Rhodpsn"/>
</dbReference>
<feature type="domain" description="G-protein coupled receptors family 1 profile" evidence="9">
    <location>
        <begin position="28"/>
        <end position="284"/>
    </location>
</feature>
<keyword evidence="12" id="KW-1185">Reference proteome</keyword>
<reference evidence="10" key="1">
    <citation type="submission" date="2021-02" db="EMBL/GenBank/DDBJ databases">
        <authorList>
            <person name="Nowell W R."/>
        </authorList>
    </citation>
    <scope>NUCLEOTIDE SEQUENCE</scope>
</reference>
<feature type="transmembrane region" description="Helical" evidence="8">
    <location>
        <begin position="88"/>
        <end position="110"/>
    </location>
</feature>
<name>A0A815B3C7_9BILA</name>
<evidence type="ECO:0000256" key="4">
    <source>
        <dbReference type="ARBA" id="ARBA00023040"/>
    </source>
</evidence>
<keyword evidence="5 8" id="KW-0472">Membrane</keyword>
<evidence type="ECO:0000313" key="11">
    <source>
        <dbReference type="EMBL" id="CAF1552767.1"/>
    </source>
</evidence>
<keyword evidence="4" id="KW-0297">G-protein coupled receptor</keyword>
<keyword evidence="7" id="KW-0807">Transducer</keyword>
<keyword evidence="2 8" id="KW-0812">Transmembrane</keyword>
<proteinExistence type="predicted"/>
<evidence type="ECO:0000256" key="7">
    <source>
        <dbReference type="ARBA" id="ARBA00023224"/>
    </source>
</evidence>
<accession>A0A815B3C7</accession>
<dbReference type="Pfam" id="PF00001">
    <property type="entry name" value="7tm_1"/>
    <property type="match status" value="1"/>
</dbReference>
<evidence type="ECO:0000256" key="8">
    <source>
        <dbReference type="SAM" id="Phobius"/>
    </source>
</evidence>
<feature type="transmembrane region" description="Helical" evidence="8">
    <location>
        <begin position="20"/>
        <end position="37"/>
    </location>
</feature>
<feature type="transmembrane region" description="Helical" evidence="8">
    <location>
        <begin position="168"/>
        <end position="190"/>
    </location>
</feature>
<feature type="transmembrane region" description="Helical" evidence="8">
    <location>
        <begin position="219"/>
        <end position="244"/>
    </location>
</feature>
<feature type="transmembrane region" description="Helical" evidence="8">
    <location>
        <begin position="264"/>
        <end position="285"/>
    </location>
</feature>
<evidence type="ECO:0000256" key="5">
    <source>
        <dbReference type="ARBA" id="ARBA00023136"/>
    </source>
</evidence>
<dbReference type="CDD" id="cd00637">
    <property type="entry name" value="7tm_classA_rhodopsin-like"/>
    <property type="match status" value="1"/>
</dbReference>
<keyword evidence="6" id="KW-0675">Receptor</keyword>
<organism evidence="10 13">
    <name type="scientific">Adineta steineri</name>
    <dbReference type="NCBI Taxonomy" id="433720"/>
    <lineage>
        <taxon>Eukaryota</taxon>
        <taxon>Metazoa</taxon>
        <taxon>Spiralia</taxon>
        <taxon>Gnathifera</taxon>
        <taxon>Rotifera</taxon>
        <taxon>Eurotatoria</taxon>
        <taxon>Bdelloidea</taxon>
        <taxon>Adinetida</taxon>
        <taxon>Adinetidae</taxon>
        <taxon>Adineta</taxon>
    </lineage>
</organism>
<evidence type="ECO:0000256" key="1">
    <source>
        <dbReference type="ARBA" id="ARBA00004141"/>
    </source>
</evidence>
<sequence>MSTALLPVIQTQLVRFGTTVILFLGCFGNGYVVFLFIRHRKNACAMFLLSAAVMNIIYLVFSIPLTVYTYEYGDPSLYSMSLCKLRYYLFHVWGQMSRYFILLACIDRFALTHMNANMRALSQPHIARRWIVITTIFWHLFALHIVIMTTVKNGRCGYFDLYSTLNSIYVLIFVCLLPPVGMGIFGYLALLNMKRLHNRVQTTGTANASIVIHRQDRNLLVMVLAEVLIYVVTMSLYPAIILELAVTNPMATSKSLQQVQIENFILFIAQILIYINTSAPFYIYLTVSKTFRKDFKETFNIFIHTS</sequence>
<feature type="transmembrane region" description="Helical" evidence="8">
    <location>
        <begin position="44"/>
        <end position="68"/>
    </location>
</feature>
<dbReference type="GO" id="GO:0004930">
    <property type="term" value="F:G protein-coupled receptor activity"/>
    <property type="evidence" value="ECO:0007669"/>
    <property type="project" value="UniProtKB-KW"/>
</dbReference>
<dbReference type="AlphaFoldDB" id="A0A815B3C7"/>
<protein>
    <recommendedName>
        <fullName evidence="9">G-protein coupled receptors family 1 profile domain-containing protein</fullName>
    </recommendedName>
</protein>
<dbReference type="PROSITE" id="PS50262">
    <property type="entry name" value="G_PROTEIN_RECEP_F1_2"/>
    <property type="match status" value="1"/>
</dbReference>
<evidence type="ECO:0000259" key="9">
    <source>
        <dbReference type="PROSITE" id="PS50262"/>
    </source>
</evidence>
<evidence type="ECO:0000256" key="2">
    <source>
        <dbReference type="ARBA" id="ARBA00022692"/>
    </source>
</evidence>
<evidence type="ECO:0000256" key="3">
    <source>
        <dbReference type="ARBA" id="ARBA00022989"/>
    </source>
</evidence>
<dbReference type="InterPro" id="IPR017452">
    <property type="entry name" value="GPCR_Rhodpsn_7TM"/>
</dbReference>
<dbReference type="Proteomes" id="UP000663832">
    <property type="component" value="Unassembled WGS sequence"/>
</dbReference>
<dbReference type="EMBL" id="CAJNOI010000388">
    <property type="protein sequence ID" value="CAF1264792.1"/>
    <property type="molecule type" value="Genomic_DNA"/>
</dbReference>
<dbReference type="OrthoDB" id="10039444at2759"/>
<dbReference type="SUPFAM" id="SSF81321">
    <property type="entry name" value="Family A G protein-coupled receptor-like"/>
    <property type="match status" value="1"/>
</dbReference>
<dbReference type="Gene3D" id="1.20.1070.10">
    <property type="entry name" value="Rhodopsin 7-helix transmembrane proteins"/>
    <property type="match status" value="1"/>
</dbReference>
<evidence type="ECO:0000256" key="6">
    <source>
        <dbReference type="ARBA" id="ARBA00023170"/>
    </source>
</evidence>
<dbReference type="EMBL" id="CAJNOM010000734">
    <property type="protein sequence ID" value="CAF1552767.1"/>
    <property type="molecule type" value="Genomic_DNA"/>
</dbReference>
<comment type="caution">
    <text evidence="10">The sequence shown here is derived from an EMBL/GenBank/DDBJ whole genome shotgun (WGS) entry which is preliminary data.</text>
</comment>
<dbReference type="PANTHER" id="PTHR24243">
    <property type="entry name" value="G-PROTEIN COUPLED RECEPTOR"/>
    <property type="match status" value="1"/>
</dbReference>
<dbReference type="Proteomes" id="UP000663877">
    <property type="component" value="Unassembled WGS sequence"/>
</dbReference>
<evidence type="ECO:0000313" key="12">
    <source>
        <dbReference type="Proteomes" id="UP000663832"/>
    </source>
</evidence>
<feature type="transmembrane region" description="Helical" evidence="8">
    <location>
        <begin position="130"/>
        <end position="148"/>
    </location>
</feature>